<proteinExistence type="predicted"/>
<feature type="transmembrane region" description="Helical" evidence="1">
    <location>
        <begin position="119"/>
        <end position="142"/>
    </location>
</feature>
<evidence type="ECO:0000313" key="3">
    <source>
        <dbReference type="Proteomes" id="UP000662783"/>
    </source>
</evidence>
<accession>A0A974WGN8</accession>
<reference evidence="2" key="1">
    <citation type="submission" date="2021-02" db="EMBL/GenBank/DDBJ databases">
        <title>Fulvivirga sp. S481 isolated from sea water.</title>
        <authorList>
            <person name="Bae S.S."/>
            <person name="Baek K."/>
        </authorList>
    </citation>
    <scope>NUCLEOTIDE SEQUENCE</scope>
    <source>
        <strain evidence="2">S481</strain>
    </source>
</reference>
<evidence type="ECO:0000256" key="1">
    <source>
        <dbReference type="SAM" id="Phobius"/>
    </source>
</evidence>
<dbReference type="AlphaFoldDB" id="A0A974WGN8"/>
<feature type="transmembrane region" description="Helical" evidence="1">
    <location>
        <begin position="389"/>
        <end position="408"/>
    </location>
</feature>
<feature type="transmembrane region" description="Helical" evidence="1">
    <location>
        <begin position="94"/>
        <end position="112"/>
    </location>
</feature>
<sequence>MQTNYFWNTWPKEGRNLYLLFLGGLLLSILWMCYHYFAGIHSFLDWNILAEVDKTGILVDVFKIGPFNLTQNVESTYFLQKYAGTAPLISSTDYYIFLAIISICASVLIALISAFKKFWYFIGVALFTFFLVSLKLELLLLFDSNDKIGLITAILLYLPLSYLFNQFWTQTSLIKRIGAFLIITGALALFFYLSAATPKPFFYLATSLNSAATVLSLVFIFTVAHEIVAGFAFLLFGSGTTTTKNGTVHFLIISIIYLTNVVFAYLHEANLVDWNIFYLDVYLLLTVSAILGIWGFRHRENQYDFALKFAPTGALLYLTFGIICFTTIAHFYNIGNDAGLEIFRDFILYAHMGFGFIFVLYTLANFAGLLKSKLAIYKVIYKPTNMPYFTFRFAGLIVVIAFVLKANWKVPVFQNSASNYNSVADYHHSNGENLLAERYYLEASEYALFNHKSNYSIAIINDRMNNEERAIIRYKEAIKKYPSPQAYINLSILFNKQNRFFDALFTLRDGQKKFPQSTEIQNALGLQYGKTNVIDSAIYFLDKAATNNPKKGSAASNILALIASNNLSIDVDSVLKEYAVEANPVSLNNTLVLSNKNRKIKELAYNFSDSALSTIDISILSNKAINRLFSADSFNTKELKAYAEYERNYVAREGLDYLYCLHQYKNKQVHTAFRKLNWMASTREKIAAKYFDDLGLWALEQEAPEVAAQYFQWSLDRNYEEAKFHLAIALSEMQHENAALAWQDLSVNGPTDLRSISEKMYALMSSKLDENASDYDKTLYARYRLSYSDTSEFKQLIKSIKDPNYRASAVLTMCEKLWDRELIESTINVYSLIENIAITDKQLFENIQFFELNMLAYQGQIRDLASKINQGVEFGPERFLEKALYTGLIAFSSGDSIMAKKQFDILGDRNPFYEESVISSAEFMNLTDKFEAYNMLLNATEINPNSIKLLIAYIYQCGRIEQETYAKSGLEKIKTMVSDSEYTKIKSTYDKILEEASNAW</sequence>
<dbReference type="Proteomes" id="UP000662783">
    <property type="component" value="Chromosome"/>
</dbReference>
<feature type="transmembrane region" description="Helical" evidence="1">
    <location>
        <begin position="17"/>
        <end position="37"/>
    </location>
</feature>
<feature type="transmembrane region" description="Helical" evidence="1">
    <location>
        <begin position="346"/>
        <end position="368"/>
    </location>
</feature>
<feature type="transmembrane region" description="Helical" evidence="1">
    <location>
        <begin position="315"/>
        <end position="334"/>
    </location>
</feature>
<evidence type="ECO:0008006" key="4">
    <source>
        <dbReference type="Google" id="ProtNLM"/>
    </source>
</evidence>
<organism evidence="2 3">
    <name type="scientific">Fulvivirga lutea</name>
    <dbReference type="NCBI Taxonomy" id="2810512"/>
    <lineage>
        <taxon>Bacteria</taxon>
        <taxon>Pseudomonadati</taxon>
        <taxon>Bacteroidota</taxon>
        <taxon>Cytophagia</taxon>
        <taxon>Cytophagales</taxon>
        <taxon>Fulvivirgaceae</taxon>
        <taxon>Fulvivirga</taxon>
    </lineage>
</organism>
<protein>
    <recommendedName>
        <fullName evidence="4">Tetratricopeptide repeat protein</fullName>
    </recommendedName>
</protein>
<dbReference type="Gene3D" id="1.25.40.10">
    <property type="entry name" value="Tetratricopeptide repeat domain"/>
    <property type="match status" value="1"/>
</dbReference>
<gene>
    <name evidence="2" type="ORF">JR347_01155</name>
</gene>
<keyword evidence="1" id="KW-0812">Transmembrane</keyword>
<dbReference type="InterPro" id="IPR011990">
    <property type="entry name" value="TPR-like_helical_dom_sf"/>
</dbReference>
<dbReference type="EMBL" id="CP070608">
    <property type="protein sequence ID" value="QSE97725.1"/>
    <property type="molecule type" value="Genomic_DNA"/>
</dbReference>
<dbReference type="KEGG" id="fuv:JR347_01155"/>
<feature type="transmembrane region" description="Helical" evidence="1">
    <location>
        <begin position="177"/>
        <end position="195"/>
    </location>
</feature>
<keyword evidence="1" id="KW-0472">Membrane</keyword>
<dbReference type="RefSeq" id="WP_205722234.1">
    <property type="nucleotide sequence ID" value="NZ_CP070608.1"/>
</dbReference>
<keyword evidence="3" id="KW-1185">Reference proteome</keyword>
<feature type="transmembrane region" description="Helical" evidence="1">
    <location>
        <begin position="148"/>
        <end position="165"/>
    </location>
</feature>
<feature type="transmembrane region" description="Helical" evidence="1">
    <location>
        <begin position="215"/>
        <end position="236"/>
    </location>
</feature>
<name>A0A974WGN8_9BACT</name>
<dbReference type="SUPFAM" id="SSF48452">
    <property type="entry name" value="TPR-like"/>
    <property type="match status" value="1"/>
</dbReference>
<evidence type="ECO:0000313" key="2">
    <source>
        <dbReference type="EMBL" id="QSE97725.1"/>
    </source>
</evidence>
<feature type="transmembrane region" description="Helical" evidence="1">
    <location>
        <begin position="272"/>
        <end position="294"/>
    </location>
</feature>
<keyword evidence="1" id="KW-1133">Transmembrane helix</keyword>
<feature type="transmembrane region" description="Helical" evidence="1">
    <location>
        <begin position="248"/>
        <end position="266"/>
    </location>
</feature>